<reference evidence="18 19" key="1">
    <citation type="submission" date="2018-06" db="EMBL/GenBank/DDBJ databases">
        <authorList>
            <consortium name="Pathogen Informatics"/>
            <person name="Doyle S."/>
        </authorList>
    </citation>
    <scope>NUCLEOTIDE SEQUENCE [LARGE SCALE GENOMIC DNA]</scope>
    <source>
        <strain evidence="18 19">NCTC12224</strain>
    </source>
</reference>
<dbReference type="EMBL" id="UHFN01000007">
    <property type="protein sequence ID" value="SUN62973.1"/>
    <property type="molecule type" value="Genomic_DNA"/>
</dbReference>
<keyword evidence="13 17" id="KW-1015">Disulfide bond</keyword>
<evidence type="ECO:0000256" key="3">
    <source>
        <dbReference type="ARBA" id="ARBA00008207"/>
    </source>
</evidence>
<evidence type="ECO:0000256" key="13">
    <source>
        <dbReference type="ARBA" id="ARBA00023157"/>
    </source>
</evidence>
<evidence type="ECO:0000256" key="17">
    <source>
        <dbReference type="HAMAP-Rule" id="MF_02089"/>
    </source>
</evidence>
<dbReference type="GO" id="GO:0051539">
    <property type="term" value="F:4 iron, 4 sulfur cluster binding"/>
    <property type="evidence" value="ECO:0007669"/>
    <property type="project" value="UniProtKB-UniRule"/>
</dbReference>
<keyword evidence="11 17" id="KW-0408">Iron</keyword>
<feature type="binding site" evidence="17">
    <location>
        <position position="57"/>
    </location>
    <ligand>
        <name>[4Fe-4S] cluster</name>
        <dbReference type="ChEBI" id="CHEBI:49883"/>
    </ligand>
</feature>
<accession>A0A380KD55</accession>
<evidence type="ECO:0000256" key="14">
    <source>
        <dbReference type="ARBA" id="ARBA00023284"/>
    </source>
</evidence>
<keyword evidence="8 17" id="KW-0479">Metal-binding</keyword>
<keyword evidence="19" id="KW-1185">Reference proteome</keyword>
<comment type="catalytic activity">
    <reaction evidence="16 17">
        <text>epoxyqueuosine(34) in tRNA + AH2 = queuosine(34) in tRNA + A + H2O</text>
        <dbReference type="Rhea" id="RHEA:32159"/>
        <dbReference type="Rhea" id="RHEA-COMP:18571"/>
        <dbReference type="Rhea" id="RHEA-COMP:18582"/>
        <dbReference type="ChEBI" id="CHEBI:13193"/>
        <dbReference type="ChEBI" id="CHEBI:15377"/>
        <dbReference type="ChEBI" id="CHEBI:17499"/>
        <dbReference type="ChEBI" id="CHEBI:194431"/>
        <dbReference type="ChEBI" id="CHEBI:194443"/>
        <dbReference type="EC" id="1.17.99.6"/>
    </reaction>
</comment>
<evidence type="ECO:0000256" key="7">
    <source>
        <dbReference type="ARBA" id="ARBA00022694"/>
    </source>
</evidence>
<keyword evidence="14 17" id="KW-0676">Redox-active center</keyword>
<evidence type="ECO:0000256" key="11">
    <source>
        <dbReference type="ARBA" id="ARBA00023004"/>
    </source>
</evidence>
<dbReference type="HAMAP" id="MF_02089">
    <property type="entry name" value="QueH"/>
    <property type="match status" value="1"/>
</dbReference>
<evidence type="ECO:0000256" key="16">
    <source>
        <dbReference type="ARBA" id="ARBA00047415"/>
    </source>
</evidence>
<evidence type="ECO:0000256" key="9">
    <source>
        <dbReference type="ARBA" id="ARBA00022785"/>
    </source>
</evidence>
<dbReference type="GO" id="GO:0046872">
    <property type="term" value="F:metal ion binding"/>
    <property type="evidence" value="ECO:0007669"/>
    <property type="project" value="UniProtKB-KW"/>
</dbReference>
<dbReference type="EC" id="1.17.99.6" evidence="4 17"/>
<dbReference type="PANTHER" id="PTHR36701">
    <property type="entry name" value="EPOXYQUEUOSINE REDUCTASE QUEH"/>
    <property type="match status" value="1"/>
</dbReference>
<dbReference type="AlphaFoldDB" id="A0A380KD55"/>
<keyword evidence="10 17" id="KW-0560">Oxidoreductase</keyword>
<evidence type="ECO:0000256" key="8">
    <source>
        <dbReference type="ARBA" id="ARBA00022723"/>
    </source>
</evidence>
<evidence type="ECO:0000256" key="1">
    <source>
        <dbReference type="ARBA" id="ARBA00002268"/>
    </source>
</evidence>
<sequence>MMKGLSGLEGSAMINVTEVLEKMNPNQKINYDRVMQQMVKVWQRETLRPKILMHVCCAPCSTYTLEYLTQYADVTIYFANSNIHPKAEYEKREYVTKKFVSDFNERTGNHVQFLAETYQPNEFVKIVRGLEDEPEGGDRCKVCFDYRLDKTAQKAVELGFDYFGSALTISPHKNAQTINSIGLDVQKVYATKYLPSDFKKNKGYLRSVEMCEEYDIYRQCYCGCVYGATAQGIDLVKVKKEAAAFMADKQDDSDFSHIRFVYKGKEV</sequence>
<dbReference type="Pfam" id="PF02677">
    <property type="entry name" value="QueH"/>
    <property type="match status" value="1"/>
</dbReference>
<keyword evidence="7 17" id="KW-0819">tRNA processing</keyword>
<protein>
    <recommendedName>
        <fullName evidence="5 17">Epoxyqueuosine reductase QueH</fullName>
        <ecNumber evidence="4 17">1.17.99.6</ecNumber>
    </recommendedName>
    <alternativeName>
        <fullName evidence="15 17">Queuosine biosynthesis protein QueH</fullName>
    </alternativeName>
</protein>
<dbReference type="Proteomes" id="UP000254924">
    <property type="component" value="Unassembled WGS sequence"/>
</dbReference>
<evidence type="ECO:0000256" key="15">
    <source>
        <dbReference type="ARBA" id="ARBA00031446"/>
    </source>
</evidence>
<evidence type="ECO:0000256" key="12">
    <source>
        <dbReference type="ARBA" id="ARBA00023014"/>
    </source>
</evidence>
<comment type="pathway">
    <text evidence="2 17">tRNA modification; tRNA-queuosine biosynthesis.</text>
</comment>
<comment type="similarity">
    <text evidence="3 17">Belongs to the QueH family.</text>
</comment>
<dbReference type="UniPathway" id="UPA00392"/>
<feature type="binding site" evidence="17">
    <location>
        <position position="56"/>
    </location>
    <ligand>
        <name>[4Fe-4S] cluster</name>
        <dbReference type="ChEBI" id="CHEBI:49883"/>
    </ligand>
</feature>
<evidence type="ECO:0000256" key="5">
    <source>
        <dbReference type="ARBA" id="ARBA00016895"/>
    </source>
</evidence>
<feature type="binding site" evidence="17">
    <location>
        <position position="140"/>
    </location>
    <ligand>
        <name>[4Fe-4S] cluster</name>
        <dbReference type="ChEBI" id="CHEBI:49883"/>
    </ligand>
</feature>
<keyword evidence="6 17" id="KW-0004">4Fe-4S</keyword>
<keyword evidence="12 17" id="KW-0411">Iron-sulfur</keyword>
<dbReference type="PANTHER" id="PTHR36701:SF1">
    <property type="entry name" value="EPOXYQUEUOSINE REDUCTASE QUEH"/>
    <property type="match status" value="1"/>
</dbReference>
<organism evidence="18 19">
    <name type="scientific">Streptococcus hyointestinalis</name>
    <dbReference type="NCBI Taxonomy" id="1337"/>
    <lineage>
        <taxon>Bacteria</taxon>
        <taxon>Bacillati</taxon>
        <taxon>Bacillota</taxon>
        <taxon>Bacilli</taxon>
        <taxon>Lactobacillales</taxon>
        <taxon>Streptococcaceae</taxon>
        <taxon>Streptococcus</taxon>
    </lineage>
</organism>
<dbReference type="GO" id="GO:0052693">
    <property type="term" value="F:epoxyqueuosine reductase activity"/>
    <property type="evidence" value="ECO:0007669"/>
    <property type="project" value="UniProtKB-UniRule"/>
</dbReference>
<evidence type="ECO:0000256" key="2">
    <source>
        <dbReference type="ARBA" id="ARBA00004691"/>
    </source>
</evidence>
<comment type="function">
    <text evidence="1 17">Catalyzes the conversion of epoxyqueuosine (oQ) to queuosine (Q), which is a hypermodified base found in the wobble positions of tRNA(Asp), tRNA(Asn), tRNA(His) and tRNA(Tyr).</text>
</comment>
<evidence type="ECO:0000313" key="18">
    <source>
        <dbReference type="EMBL" id="SUN62973.1"/>
    </source>
</evidence>
<dbReference type="GO" id="GO:0008616">
    <property type="term" value="P:tRNA queuosine(34) biosynthetic process"/>
    <property type="evidence" value="ECO:0007669"/>
    <property type="project" value="UniProtKB-UniRule"/>
</dbReference>
<name>A0A380KD55_9STRE</name>
<feature type="binding site" evidence="17">
    <location>
        <position position="143"/>
    </location>
    <ligand>
        <name>[4Fe-4S] cluster</name>
        <dbReference type="ChEBI" id="CHEBI:49883"/>
    </ligand>
</feature>
<proteinExistence type="inferred from homology"/>
<evidence type="ECO:0000256" key="6">
    <source>
        <dbReference type="ARBA" id="ARBA00022485"/>
    </source>
</evidence>
<evidence type="ECO:0000256" key="4">
    <source>
        <dbReference type="ARBA" id="ARBA00012622"/>
    </source>
</evidence>
<feature type="disulfide bond" description="Redox-active" evidence="17">
    <location>
        <begin position="222"/>
        <end position="224"/>
    </location>
</feature>
<evidence type="ECO:0000313" key="19">
    <source>
        <dbReference type="Proteomes" id="UP000254924"/>
    </source>
</evidence>
<dbReference type="InterPro" id="IPR003828">
    <property type="entry name" value="QueH"/>
</dbReference>
<keyword evidence="9 17" id="KW-0671">Queuosine biosynthesis</keyword>
<gene>
    <name evidence="17" type="primary">queH</name>
    <name evidence="18" type="ORF">NCTC12224_02160</name>
</gene>
<evidence type="ECO:0000256" key="10">
    <source>
        <dbReference type="ARBA" id="ARBA00023002"/>
    </source>
</evidence>